<dbReference type="SUPFAM" id="SSF55729">
    <property type="entry name" value="Acyl-CoA N-acyltransferases (Nat)"/>
    <property type="match status" value="1"/>
</dbReference>
<dbReference type="InterPro" id="IPR016181">
    <property type="entry name" value="Acyl_CoA_acyltransferase"/>
</dbReference>
<dbReference type="PROSITE" id="PS51186">
    <property type="entry name" value="GNAT"/>
    <property type="match status" value="1"/>
</dbReference>
<evidence type="ECO:0000259" key="3">
    <source>
        <dbReference type="PROSITE" id="PS51186"/>
    </source>
</evidence>
<dbReference type="PANTHER" id="PTHR43800">
    <property type="entry name" value="PEPTIDYL-LYSINE N-ACETYLTRANSFERASE YJAB"/>
    <property type="match status" value="1"/>
</dbReference>
<evidence type="ECO:0000256" key="1">
    <source>
        <dbReference type="ARBA" id="ARBA00022679"/>
    </source>
</evidence>
<proteinExistence type="predicted"/>
<comment type="caution">
    <text evidence="4">The sequence shown here is derived from an EMBL/GenBank/DDBJ whole genome shotgun (WGS) entry which is preliminary data.</text>
</comment>
<keyword evidence="2" id="KW-0012">Acyltransferase</keyword>
<dbReference type="EMBL" id="PUAP01000041">
    <property type="protein sequence ID" value="PQF21706.1"/>
    <property type="molecule type" value="Genomic_DNA"/>
</dbReference>
<evidence type="ECO:0000313" key="4">
    <source>
        <dbReference type="EMBL" id="PQF21706.1"/>
    </source>
</evidence>
<dbReference type="CDD" id="cd04301">
    <property type="entry name" value="NAT_SF"/>
    <property type="match status" value="1"/>
</dbReference>
<dbReference type="PANTHER" id="PTHR43800:SF1">
    <property type="entry name" value="PEPTIDYL-LYSINE N-ACETYLTRANSFERASE YJAB"/>
    <property type="match status" value="1"/>
</dbReference>
<dbReference type="Pfam" id="PF13673">
    <property type="entry name" value="Acetyltransf_10"/>
    <property type="match status" value="1"/>
</dbReference>
<feature type="domain" description="N-acetyltransferase" evidence="3">
    <location>
        <begin position="3"/>
        <end position="145"/>
    </location>
</feature>
<name>A0A2S7RQ42_ENTMU</name>
<evidence type="ECO:0000256" key="2">
    <source>
        <dbReference type="ARBA" id="ARBA00023315"/>
    </source>
</evidence>
<gene>
    <name evidence="4" type="ORF">CUS89_13155</name>
</gene>
<organism evidence="4 5">
    <name type="scientific">Enterococcus mundtii</name>
    <dbReference type="NCBI Taxonomy" id="53346"/>
    <lineage>
        <taxon>Bacteria</taxon>
        <taxon>Bacillati</taxon>
        <taxon>Bacillota</taxon>
        <taxon>Bacilli</taxon>
        <taxon>Lactobacillales</taxon>
        <taxon>Enterococcaceae</taxon>
        <taxon>Enterococcus</taxon>
    </lineage>
</organism>
<reference evidence="4 5" key="1">
    <citation type="journal article" date="2018" name="Pathog. Dis.">
        <title>Whole-genome sequencing based characterization of antimicrobial resistance in Enterococcus.</title>
        <authorList>
            <person name="Tyson G."/>
        </authorList>
    </citation>
    <scope>NUCLEOTIDE SEQUENCE [LARGE SCALE GENOMIC DNA]</scope>
    <source>
        <strain evidence="4 5">CVM N55263</strain>
    </source>
</reference>
<evidence type="ECO:0000313" key="5">
    <source>
        <dbReference type="Proteomes" id="UP000237934"/>
    </source>
</evidence>
<dbReference type="RefSeq" id="WP_104872456.1">
    <property type="nucleotide sequence ID" value="NZ_PUAP01000041.1"/>
</dbReference>
<dbReference type="AlphaFoldDB" id="A0A2S7RQ42"/>
<keyword evidence="1 4" id="KW-0808">Transferase</keyword>
<dbReference type="Gene3D" id="3.40.630.30">
    <property type="match status" value="1"/>
</dbReference>
<accession>A0A2S7RQ42</accession>
<protein>
    <submittedName>
        <fullName evidence="4">GNAT family N-acetyltransferase</fullName>
    </submittedName>
</protein>
<dbReference type="Proteomes" id="UP000237934">
    <property type="component" value="Unassembled WGS sequence"/>
</dbReference>
<sequence length="149" mass="18061">MIKKLKELDQETMDRLLAIWLTTNIRTHDFIDATYWYEKKALLKKELPKAEIYYCEMNSQIVGFMGIVDESYLAGIFVEAMFQNKKIGQNLIDTVKKEKERMTLHVYRKNKRAIRFYYKNGFRKVDEQIDEATNEKEYLMVWERNRQIQ</sequence>
<dbReference type="InterPro" id="IPR000182">
    <property type="entry name" value="GNAT_dom"/>
</dbReference>
<dbReference type="GO" id="GO:0016747">
    <property type="term" value="F:acyltransferase activity, transferring groups other than amino-acyl groups"/>
    <property type="evidence" value="ECO:0007669"/>
    <property type="project" value="InterPro"/>
</dbReference>